<dbReference type="HOGENOM" id="CLU_1453271_0_0_10"/>
<keyword evidence="3" id="KW-1185">Reference proteome</keyword>
<dbReference type="KEGG" id="psn:Pedsa_3827"/>
<evidence type="ECO:0000256" key="1">
    <source>
        <dbReference type="SAM" id="SignalP"/>
    </source>
</evidence>
<protein>
    <recommendedName>
        <fullName evidence="4">Outer membrane protein beta-barrel domain-containing protein</fullName>
    </recommendedName>
</protein>
<dbReference type="Proteomes" id="UP000000310">
    <property type="component" value="Chromosome"/>
</dbReference>
<accession>F0S783</accession>
<dbReference type="OrthoDB" id="756289at2"/>
<feature type="chain" id="PRO_5003260170" description="Outer membrane protein beta-barrel domain-containing protein" evidence="1">
    <location>
        <begin position="22"/>
        <end position="186"/>
    </location>
</feature>
<dbReference type="AlphaFoldDB" id="F0S783"/>
<name>F0S783_PSESL</name>
<keyword evidence="1" id="KW-0732">Signal</keyword>
<dbReference type="RefSeq" id="WP_013634836.1">
    <property type="nucleotide sequence ID" value="NC_015177.1"/>
</dbReference>
<gene>
    <name evidence="2" type="ordered locus">Pedsa_3827</name>
</gene>
<evidence type="ECO:0000313" key="2">
    <source>
        <dbReference type="EMBL" id="ADY54356.1"/>
    </source>
</evidence>
<organism evidence="2 3">
    <name type="scientific">Pseudopedobacter saltans (strain ATCC 51119 / DSM 12145 / JCM 21818 / CCUG 39354 / LMG 10337 / NBRC 100064 / NCIMB 13643)</name>
    <name type="common">Pedobacter saltans</name>
    <dbReference type="NCBI Taxonomy" id="762903"/>
    <lineage>
        <taxon>Bacteria</taxon>
        <taxon>Pseudomonadati</taxon>
        <taxon>Bacteroidota</taxon>
        <taxon>Sphingobacteriia</taxon>
        <taxon>Sphingobacteriales</taxon>
        <taxon>Sphingobacteriaceae</taxon>
        <taxon>Pseudopedobacter</taxon>
    </lineage>
</organism>
<dbReference type="STRING" id="762903.Pedsa_3827"/>
<dbReference type="SUPFAM" id="SSF56925">
    <property type="entry name" value="OMPA-like"/>
    <property type="match status" value="1"/>
</dbReference>
<proteinExistence type="predicted"/>
<reference evidence="2 3" key="1">
    <citation type="journal article" date="2011" name="Stand. Genomic Sci.">
        <title>Complete genome sequence of the gliding, heparinolytic Pedobacter saltans type strain (113).</title>
        <authorList>
            <person name="Liolios K."/>
            <person name="Sikorski J."/>
            <person name="Lu M."/>
            <person name="Nolan M."/>
            <person name="Lapidus A."/>
            <person name="Lucas S."/>
            <person name="Hammon N."/>
            <person name="Deshpande S."/>
            <person name="Cheng J.F."/>
            <person name="Tapia R."/>
            <person name="Han C."/>
            <person name="Goodwin L."/>
            <person name="Pitluck S."/>
            <person name="Huntemann M."/>
            <person name="Ivanova N."/>
            <person name="Pagani I."/>
            <person name="Mavromatis K."/>
            <person name="Ovchinikova G."/>
            <person name="Pati A."/>
            <person name="Chen A."/>
            <person name="Palaniappan K."/>
            <person name="Land M."/>
            <person name="Hauser L."/>
            <person name="Brambilla E.M."/>
            <person name="Kotsyurbenko O."/>
            <person name="Rohde M."/>
            <person name="Tindall B.J."/>
            <person name="Abt B."/>
            <person name="Goker M."/>
            <person name="Detter J.C."/>
            <person name="Woyke T."/>
            <person name="Bristow J."/>
            <person name="Eisen J.A."/>
            <person name="Markowitz V."/>
            <person name="Hugenholtz P."/>
            <person name="Klenk H.P."/>
            <person name="Kyrpides N.C."/>
        </authorList>
    </citation>
    <scope>NUCLEOTIDE SEQUENCE [LARGE SCALE GENOMIC DNA]</scope>
    <source>
        <strain evidence="3">ATCC 51119 / DSM 12145 / JCM 21818 / LMG 10337 / NBRC 100064 / NCIMB 13643</strain>
    </source>
</reference>
<dbReference type="EMBL" id="CP002545">
    <property type="protein sequence ID" value="ADY54356.1"/>
    <property type="molecule type" value="Genomic_DNA"/>
</dbReference>
<sequence>MNIVKLFIAVAFGLIAQNLQAQTFKNPQKFKSFGRMQVNYGFGINDVFNEQKVNPLQIKFVFGKQNEHAGVGVGIATANFKSRGSNGGLNMNTISFSANGHYNLMSLSENKQSPFVRASVGYAAKVFKDYVKGLNYDAGMGYILTNKKGARYFVEAQYLTQDFEDFLYEGNKLKAESIGIGVGIWF</sequence>
<evidence type="ECO:0008006" key="4">
    <source>
        <dbReference type="Google" id="ProtNLM"/>
    </source>
</evidence>
<evidence type="ECO:0000313" key="3">
    <source>
        <dbReference type="Proteomes" id="UP000000310"/>
    </source>
</evidence>
<dbReference type="InterPro" id="IPR011250">
    <property type="entry name" value="OMP/PagP_B-barrel"/>
</dbReference>
<feature type="signal peptide" evidence="1">
    <location>
        <begin position="1"/>
        <end position="21"/>
    </location>
</feature>
<reference evidence="3" key="2">
    <citation type="submission" date="2011-02" db="EMBL/GenBank/DDBJ databases">
        <title>The complete genome of Pedobacter saltans DSM 12145.</title>
        <authorList>
            <consortium name="US DOE Joint Genome Institute (JGI-PGF)"/>
            <person name="Lucas S."/>
            <person name="Copeland A."/>
            <person name="Lapidus A."/>
            <person name="Bruce D."/>
            <person name="Goodwin L."/>
            <person name="Pitluck S."/>
            <person name="Kyrpides N."/>
            <person name="Mavromatis K."/>
            <person name="Pagani I."/>
            <person name="Ivanova N."/>
            <person name="Ovchinnikova G."/>
            <person name="Lu M."/>
            <person name="Detter J.C."/>
            <person name="Han C."/>
            <person name="Land M."/>
            <person name="Hauser L."/>
            <person name="Markowitz V."/>
            <person name="Cheng J.-F."/>
            <person name="Hugenholtz P."/>
            <person name="Woyke T."/>
            <person name="Wu D."/>
            <person name="Tindall B."/>
            <person name="Pomrenke H.G."/>
            <person name="Brambilla E."/>
            <person name="Klenk H.-P."/>
            <person name="Eisen J.A."/>
        </authorList>
    </citation>
    <scope>NUCLEOTIDE SEQUENCE [LARGE SCALE GENOMIC DNA]</scope>
    <source>
        <strain evidence="3">ATCC 51119 / DSM 12145 / JCM 21818 / LMG 10337 / NBRC 100064 / NCIMB 13643</strain>
    </source>
</reference>